<dbReference type="EMBL" id="DYWT01000155">
    <property type="protein sequence ID" value="HJF31981.1"/>
    <property type="molecule type" value="Genomic_DNA"/>
</dbReference>
<gene>
    <name evidence="2" type="ORF">K8V56_09420</name>
</gene>
<protein>
    <submittedName>
        <fullName evidence="2">YobA family protein</fullName>
    </submittedName>
</protein>
<accession>A0A921G193</accession>
<dbReference type="Proteomes" id="UP000698173">
    <property type="component" value="Unassembled WGS sequence"/>
</dbReference>
<name>A0A921G193_SPOPS</name>
<organism evidence="2 3">
    <name type="scientific">Sporosarcina psychrophila</name>
    <name type="common">Bacillus psychrophilus</name>
    <dbReference type="NCBI Taxonomy" id="1476"/>
    <lineage>
        <taxon>Bacteria</taxon>
        <taxon>Bacillati</taxon>
        <taxon>Bacillota</taxon>
        <taxon>Bacilli</taxon>
        <taxon>Bacillales</taxon>
        <taxon>Caryophanaceae</taxon>
        <taxon>Sporosarcina</taxon>
    </lineage>
</organism>
<keyword evidence="1" id="KW-0732">Signal</keyword>
<evidence type="ECO:0000256" key="1">
    <source>
        <dbReference type="SAM" id="SignalP"/>
    </source>
</evidence>
<proteinExistence type="predicted"/>
<dbReference type="InterPro" id="IPR021598">
    <property type="entry name" value="DUF3221"/>
</dbReference>
<feature type="signal peptide" evidence="1">
    <location>
        <begin position="1"/>
        <end position="20"/>
    </location>
</feature>
<dbReference type="AlphaFoldDB" id="A0A921G193"/>
<reference evidence="2" key="2">
    <citation type="submission" date="2021-09" db="EMBL/GenBank/DDBJ databases">
        <authorList>
            <person name="Gilroy R."/>
        </authorList>
    </citation>
    <scope>NUCLEOTIDE SEQUENCE</scope>
    <source>
        <strain evidence="2">CHK171-7178</strain>
    </source>
</reference>
<evidence type="ECO:0000313" key="3">
    <source>
        <dbReference type="Proteomes" id="UP000698173"/>
    </source>
</evidence>
<reference evidence="2" key="1">
    <citation type="journal article" date="2021" name="PeerJ">
        <title>Extensive microbial diversity within the chicken gut microbiome revealed by metagenomics and culture.</title>
        <authorList>
            <person name="Gilroy R."/>
            <person name="Ravi A."/>
            <person name="Getino M."/>
            <person name="Pursley I."/>
            <person name="Horton D.L."/>
            <person name="Alikhan N.F."/>
            <person name="Baker D."/>
            <person name="Gharbi K."/>
            <person name="Hall N."/>
            <person name="Watson M."/>
            <person name="Adriaenssens E.M."/>
            <person name="Foster-Nyarko E."/>
            <person name="Jarju S."/>
            <person name="Secka A."/>
            <person name="Antonio M."/>
            <person name="Oren A."/>
            <person name="Chaudhuri R.R."/>
            <person name="La Ragione R."/>
            <person name="Hildebrand F."/>
            <person name="Pallen M.J."/>
        </authorList>
    </citation>
    <scope>NUCLEOTIDE SEQUENCE</scope>
    <source>
        <strain evidence="2">CHK171-7178</strain>
    </source>
</reference>
<sequence>MKNYLLLLLICCLALVGCNAKEKAVAERLEIKGIITGIDIEGNRILVDDPDTGFIWLALPAHDDIKKYEEGLEVKVWIDGGIDTSSPAYANAFMIKLLEEKFILHKFDFKNNEFPPYPYGFVEIDETRYEMATGGFKWTTGNQTVQTDAASPAQITENFNAIVVDANSKVNMDIEQSPNVSVYLWDYERKKMMLEGNELTVPATSGHYIYEVVAKWSNGEVSYIFVVDVNE</sequence>
<dbReference type="PROSITE" id="PS51257">
    <property type="entry name" value="PROKAR_LIPOPROTEIN"/>
    <property type="match status" value="1"/>
</dbReference>
<evidence type="ECO:0000313" key="2">
    <source>
        <dbReference type="EMBL" id="HJF31981.1"/>
    </source>
</evidence>
<comment type="caution">
    <text evidence="2">The sequence shown here is derived from an EMBL/GenBank/DDBJ whole genome shotgun (WGS) entry which is preliminary data.</text>
</comment>
<feature type="chain" id="PRO_5039411319" evidence="1">
    <location>
        <begin position="21"/>
        <end position="231"/>
    </location>
</feature>
<dbReference type="Pfam" id="PF11518">
    <property type="entry name" value="DUF3221"/>
    <property type="match status" value="1"/>
</dbReference>